<protein>
    <submittedName>
        <fullName evidence="3">PilZ domain-containing protein</fullName>
    </submittedName>
</protein>
<gene>
    <name evidence="3" type="ORF">KAR29_09805</name>
</gene>
<dbReference type="Gene3D" id="2.40.10.220">
    <property type="entry name" value="predicted glycosyltransferase like domains"/>
    <property type="match status" value="1"/>
</dbReference>
<dbReference type="Proteomes" id="UP000671879">
    <property type="component" value="Chromosome"/>
</dbReference>
<sequence length="215" mass="24476">MTARQAVMPKVGGRCLLSVEAGLYKGKYPSRLEDDTEGLWAVAHPMRKGALLPLYRDMSVTLLCEEPACHLFARATVIRSDVTVAVPLLWLRPEGDVERIQRRRFLRVPCLLDVQAFCLDTEERSPLQGRWFSGKLADVSLGGTRLRFSEKVPFENEDELLLRLELEVPFWIVTKVVRRSDGDGASEAGLEFQALPRVVEKALLDFIRRQELQKR</sequence>
<evidence type="ECO:0000259" key="2">
    <source>
        <dbReference type="Pfam" id="PF12945"/>
    </source>
</evidence>
<dbReference type="InterPro" id="IPR009875">
    <property type="entry name" value="PilZ_domain"/>
</dbReference>
<feature type="domain" description="PilZ" evidence="1">
    <location>
        <begin position="101"/>
        <end position="208"/>
    </location>
</feature>
<keyword evidence="4" id="KW-1185">Reference proteome</keyword>
<evidence type="ECO:0000313" key="3">
    <source>
        <dbReference type="EMBL" id="QTX31647.1"/>
    </source>
</evidence>
<accession>A0A9Q7EYX4</accession>
<dbReference type="Pfam" id="PF12945">
    <property type="entry name" value="PilZNR"/>
    <property type="match status" value="1"/>
</dbReference>
<feature type="domain" description="Type III secretion system flagellar brake protein YcgR PilZN" evidence="2">
    <location>
        <begin position="10"/>
        <end position="92"/>
    </location>
</feature>
<organism evidence="3 4">
    <name type="scientific">Aminithiophilus ramosus</name>
    <dbReference type="NCBI Taxonomy" id="3029084"/>
    <lineage>
        <taxon>Bacteria</taxon>
        <taxon>Thermotogati</taxon>
        <taxon>Synergistota</taxon>
        <taxon>Synergistia</taxon>
        <taxon>Synergistales</taxon>
        <taxon>Aminithiophilaceae</taxon>
        <taxon>Aminithiophilus</taxon>
    </lineage>
</organism>
<dbReference type="EMBL" id="CP072943">
    <property type="protein sequence ID" value="QTX31647.1"/>
    <property type="molecule type" value="Genomic_DNA"/>
</dbReference>
<dbReference type="RefSeq" id="WP_274372816.1">
    <property type="nucleotide sequence ID" value="NZ_CP072943.1"/>
</dbReference>
<proteinExistence type="predicted"/>
<dbReference type="KEGG" id="aram:KAR29_09805"/>
<dbReference type="AlphaFoldDB" id="A0A9Q7EYX4"/>
<reference evidence="4" key="1">
    <citation type="submission" date="2021-04" db="EMBL/GenBank/DDBJ databases">
        <title>A novel Synergistetes isolate from a pyrite-forming mixed culture.</title>
        <authorList>
            <person name="Bunk B."/>
            <person name="Sproer C."/>
            <person name="Spring S."/>
            <person name="Pester M."/>
        </authorList>
    </citation>
    <scope>NUCLEOTIDE SEQUENCE [LARGE SCALE GENOMIC DNA]</scope>
    <source>
        <strain evidence="4">J.5.4.2-T.3.5.2</strain>
    </source>
</reference>
<dbReference type="Pfam" id="PF07238">
    <property type="entry name" value="PilZ"/>
    <property type="match status" value="1"/>
</dbReference>
<evidence type="ECO:0000313" key="4">
    <source>
        <dbReference type="Proteomes" id="UP000671879"/>
    </source>
</evidence>
<dbReference type="InterPro" id="IPR009926">
    <property type="entry name" value="T3SS_YcgR_PilZN"/>
</dbReference>
<name>A0A9Q7EYX4_9BACT</name>
<dbReference type="GO" id="GO:0035438">
    <property type="term" value="F:cyclic-di-GMP binding"/>
    <property type="evidence" value="ECO:0007669"/>
    <property type="project" value="InterPro"/>
</dbReference>
<dbReference type="SUPFAM" id="SSF141371">
    <property type="entry name" value="PilZ domain-like"/>
    <property type="match status" value="1"/>
</dbReference>
<evidence type="ECO:0000259" key="1">
    <source>
        <dbReference type="Pfam" id="PF07238"/>
    </source>
</evidence>